<dbReference type="InterPro" id="IPR000847">
    <property type="entry name" value="LysR_HTH_N"/>
</dbReference>
<dbReference type="InterPro" id="IPR036390">
    <property type="entry name" value="WH_DNA-bd_sf"/>
</dbReference>
<gene>
    <name evidence="6" type="ORF">H3V42_18930</name>
</gene>
<dbReference type="GO" id="GO:0006351">
    <property type="term" value="P:DNA-templated transcription"/>
    <property type="evidence" value="ECO:0007669"/>
    <property type="project" value="TreeGrafter"/>
</dbReference>
<reference evidence="6 7" key="1">
    <citation type="submission" date="2020-07" db="EMBL/GenBank/DDBJ databases">
        <title>Whole genome sequence of Sphingobium yanoikuyae A3.</title>
        <authorList>
            <person name="Han S.-S."/>
        </authorList>
    </citation>
    <scope>NUCLEOTIDE SEQUENCE [LARGE SCALE GENOMIC DNA]</scope>
    <source>
        <strain evidence="6 7">A3</strain>
    </source>
</reference>
<dbReference type="SUPFAM" id="SSF46785">
    <property type="entry name" value="Winged helix' DNA-binding domain"/>
    <property type="match status" value="1"/>
</dbReference>
<dbReference type="SUPFAM" id="SSF53850">
    <property type="entry name" value="Periplasmic binding protein-like II"/>
    <property type="match status" value="1"/>
</dbReference>
<evidence type="ECO:0000256" key="1">
    <source>
        <dbReference type="ARBA" id="ARBA00009437"/>
    </source>
</evidence>
<dbReference type="InterPro" id="IPR058163">
    <property type="entry name" value="LysR-type_TF_proteobact-type"/>
</dbReference>
<keyword evidence="3" id="KW-0238">DNA-binding</keyword>
<evidence type="ECO:0000256" key="2">
    <source>
        <dbReference type="ARBA" id="ARBA00023015"/>
    </source>
</evidence>
<dbReference type="GO" id="GO:0043565">
    <property type="term" value="F:sequence-specific DNA binding"/>
    <property type="evidence" value="ECO:0007669"/>
    <property type="project" value="TreeGrafter"/>
</dbReference>
<accession>A0A9X7UB21</accession>
<keyword evidence="4" id="KW-0804">Transcription</keyword>
<sequence length="304" mass="33130">MRDLNDYYLFHAVVTHRGFSAAQRATGITKGTLSKAVARLEDRLGVRLLERTTRKLGTTEVGRAFYEQVEIMLTGADGAEAAAAQAHAEPCGLVRVACPQGLIQNLFGEILPRFMLAYPKVRLQLKVINRRADFVDDAIDVALRARSGRDDDSSLIVRPLGATRLVLAMSPRLRNEVAEIVRPDDLTQYPTLSMSESAEEDQWELVGPDGEMQIVAHQPRLLCRNTDMLSAAATDGLGVALLPEHVALPYLASGSLVRVLPEWCSPVGTVQAAFPTKKGMLPAVRALIDYLASEVPKVVMACSV</sequence>
<dbReference type="PANTHER" id="PTHR30537:SF31">
    <property type="entry name" value="TRANSCRIPTIONAL REGULATOR, LYSR FAMILY"/>
    <property type="match status" value="1"/>
</dbReference>
<dbReference type="FunFam" id="1.10.10.10:FF:000001">
    <property type="entry name" value="LysR family transcriptional regulator"/>
    <property type="match status" value="1"/>
</dbReference>
<evidence type="ECO:0000313" key="7">
    <source>
        <dbReference type="Proteomes" id="UP000515377"/>
    </source>
</evidence>
<dbReference type="GO" id="GO:0003700">
    <property type="term" value="F:DNA-binding transcription factor activity"/>
    <property type="evidence" value="ECO:0007669"/>
    <property type="project" value="InterPro"/>
</dbReference>
<comment type="similarity">
    <text evidence="1">Belongs to the LysR transcriptional regulatory family.</text>
</comment>
<evidence type="ECO:0000313" key="6">
    <source>
        <dbReference type="EMBL" id="QNG43972.1"/>
    </source>
</evidence>
<dbReference type="AlphaFoldDB" id="A0A9X7UB21"/>
<dbReference type="InterPro" id="IPR036388">
    <property type="entry name" value="WH-like_DNA-bd_sf"/>
</dbReference>
<organism evidence="6 7">
    <name type="scientific">Sphingobium yanoikuyae</name>
    <name type="common">Sphingomonas yanoikuyae</name>
    <dbReference type="NCBI Taxonomy" id="13690"/>
    <lineage>
        <taxon>Bacteria</taxon>
        <taxon>Pseudomonadati</taxon>
        <taxon>Pseudomonadota</taxon>
        <taxon>Alphaproteobacteria</taxon>
        <taxon>Sphingomonadales</taxon>
        <taxon>Sphingomonadaceae</taxon>
        <taxon>Sphingobium</taxon>
    </lineage>
</organism>
<evidence type="ECO:0000256" key="4">
    <source>
        <dbReference type="ARBA" id="ARBA00023163"/>
    </source>
</evidence>
<evidence type="ECO:0000259" key="5">
    <source>
        <dbReference type="PROSITE" id="PS50931"/>
    </source>
</evidence>
<dbReference type="Pfam" id="PF00126">
    <property type="entry name" value="HTH_1"/>
    <property type="match status" value="1"/>
</dbReference>
<keyword evidence="2" id="KW-0805">Transcription regulation</keyword>
<dbReference type="Gene3D" id="3.40.190.290">
    <property type="match status" value="1"/>
</dbReference>
<dbReference type="InterPro" id="IPR005119">
    <property type="entry name" value="LysR_subst-bd"/>
</dbReference>
<name>A0A9X7UB21_SPHYA</name>
<feature type="domain" description="HTH lysR-type" evidence="5">
    <location>
        <begin position="1"/>
        <end position="59"/>
    </location>
</feature>
<dbReference type="PROSITE" id="PS50931">
    <property type="entry name" value="HTH_LYSR"/>
    <property type="match status" value="1"/>
</dbReference>
<dbReference type="RefSeq" id="WP_185703482.1">
    <property type="nucleotide sequence ID" value="NZ_JBJYKA010000012.1"/>
</dbReference>
<dbReference type="Gene3D" id="1.10.10.10">
    <property type="entry name" value="Winged helix-like DNA-binding domain superfamily/Winged helix DNA-binding domain"/>
    <property type="match status" value="1"/>
</dbReference>
<evidence type="ECO:0000256" key="3">
    <source>
        <dbReference type="ARBA" id="ARBA00023125"/>
    </source>
</evidence>
<dbReference type="EMBL" id="CP060122">
    <property type="protein sequence ID" value="QNG43972.1"/>
    <property type="molecule type" value="Genomic_DNA"/>
</dbReference>
<protein>
    <submittedName>
        <fullName evidence="6">LysR family transcriptional regulator</fullName>
    </submittedName>
</protein>
<dbReference type="Pfam" id="PF03466">
    <property type="entry name" value="LysR_substrate"/>
    <property type="match status" value="1"/>
</dbReference>
<dbReference type="PANTHER" id="PTHR30537">
    <property type="entry name" value="HTH-TYPE TRANSCRIPTIONAL REGULATOR"/>
    <property type="match status" value="1"/>
</dbReference>
<proteinExistence type="inferred from homology"/>
<dbReference type="Proteomes" id="UP000515377">
    <property type="component" value="Chromosome"/>
</dbReference>